<proteinExistence type="predicted"/>
<name>A0ABS5F6U8_9PROT</name>
<comment type="caution">
    <text evidence="1">The sequence shown here is derived from an EMBL/GenBank/DDBJ whole genome shotgun (WGS) entry which is preliminary data.</text>
</comment>
<evidence type="ECO:0000313" key="2">
    <source>
        <dbReference type="Proteomes" id="UP001196870"/>
    </source>
</evidence>
<organism evidence="1 2">
    <name type="scientific">Plastoroseomonas hellenica</name>
    <dbReference type="NCBI Taxonomy" id="2687306"/>
    <lineage>
        <taxon>Bacteria</taxon>
        <taxon>Pseudomonadati</taxon>
        <taxon>Pseudomonadota</taxon>
        <taxon>Alphaproteobacteria</taxon>
        <taxon>Acetobacterales</taxon>
        <taxon>Acetobacteraceae</taxon>
        <taxon>Plastoroseomonas</taxon>
    </lineage>
</organism>
<evidence type="ECO:0000313" key="1">
    <source>
        <dbReference type="EMBL" id="MBR0668285.1"/>
    </source>
</evidence>
<accession>A0ABS5F6U8</accession>
<sequence>MSEEIGRVVSTEGPPTRAASFQDVYANQIRLAVSPADFTLVFGVNDDRGPGFTTNVDLVAVRLSPSAMRNMVRACAKLSAAYDEVNGTPKVANEQEFLVRFNEVVNRNK</sequence>
<dbReference type="EMBL" id="JAAGBB010000052">
    <property type="protein sequence ID" value="MBR0668285.1"/>
    <property type="molecule type" value="Genomic_DNA"/>
</dbReference>
<keyword evidence="2" id="KW-1185">Reference proteome</keyword>
<protein>
    <recommendedName>
        <fullName evidence="3">DUF3467 domain-containing protein</fullName>
    </recommendedName>
</protein>
<evidence type="ECO:0008006" key="3">
    <source>
        <dbReference type="Google" id="ProtNLM"/>
    </source>
</evidence>
<reference evidence="2" key="1">
    <citation type="journal article" date="2021" name="Syst. Appl. Microbiol.">
        <title>Roseomonas hellenica sp. nov., isolated from roots of wild-growing Alkanna tinctoria.</title>
        <authorList>
            <person name="Rat A."/>
            <person name="Naranjo H.D."/>
            <person name="Lebbe L."/>
            <person name="Cnockaert M."/>
            <person name="Krigas N."/>
            <person name="Grigoriadou K."/>
            <person name="Maloupa E."/>
            <person name="Willems A."/>
        </authorList>
    </citation>
    <scope>NUCLEOTIDE SEQUENCE [LARGE SCALE GENOMIC DNA]</scope>
    <source>
        <strain evidence="2">LMG 31523</strain>
    </source>
</reference>
<gene>
    <name evidence="1" type="ORF">GXW71_28290</name>
</gene>
<dbReference type="RefSeq" id="WP_211856063.1">
    <property type="nucleotide sequence ID" value="NZ_JAAGBB010000052.1"/>
</dbReference>
<dbReference type="Proteomes" id="UP001196870">
    <property type="component" value="Unassembled WGS sequence"/>
</dbReference>